<protein>
    <submittedName>
        <fullName evidence="1">Uncharacterized protein</fullName>
    </submittedName>
</protein>
<comment type="caution">
    <text evidence="1">The sequence shown here is derived from an EMBL/GenBank/DDBJ whole genome shotgun (WGS) entry which is preliminary data.</text>
</comment>
<evidence type="ECO:0000313" key="1">
    <source>
        <dbReference type="EMBL" id="KAK8235868.1"/>
    </source>
</evidence>
<reference evidence="1 2" key="1">
    <citation type="submission" date="2024-04" db="EMBL/GenBank/DDBJ databases">
        <title>Phyllosticta paracitricarpa is synonymous to the EU quarantine fungus P. citricarpa based on phylogenomic analyses.</title>
        <authorList>
            <consortium name="Lawrence Berkeley National Laboratory"/>
            <person name="Van Ingen-Buijs V.A."/>
            <person name="Van Westerhoven A.C."/>
            <person name="Haridas S."/>
            <person name="Skiadas P."/>
            <person name="Martin F."/>
            <person name="Groenewald J.Z."/>
            <person name="Crous P.W."/>
            <person name="Seidl M.F."/>
        </authorList>
    </citation>
    <scope>NUCLEOTIDE SEQUENCE [LARGE SCALE GENOMIC DNA]</scope>
    <source>
        <strain evidence="1 2">CBS 123374</strain>
    </source>
</reference>
<dbReference type="Proteomes" id="UP001492380">
    <property type="component" value="Unassembled WGS sequence"/>
</dbReference>
<sequence length="251" mass="27860">MCSGWPSGLADRLGPWQDWEEEFNRWCYGGGSGSFAASTLDWEIADEDFEEDDEHVTDQAEFDQGCGVDIKLVELGRGEEQTGRPHDSENGECDIALLVSCPKNKHLTHHTVDDSHHVKPHQHQVSTKSRLPVLAKTPTVRINVEPVADQPISNLETSKEARSSSESNTINPISSMIYLADQLETTVVVGKRKTQDLTDRTLTDYNERLSMPSRVNQFCTISEATDALEALTLHLMAVLAVTKLKGGKRTD</sequence>
<keyword evidence="2" id="KW-1185">Reference proteome</keyword>
<accession>A0ABR1YR01</accession>
<name>A0ABR1YR01_9PEZI</name>
<gene>
    <name evidence="1" type="ORF">HDK90DRAFT_552633</name>
</gene>
<dbReference type="EMBL" id="JBBWRZ010000005">
    <property type="protein sequence ID" value="KAK8235868.1"/>
    <property type="molecule type" value="Genomic_DNA"/>
</dbReference>
<organism evidence="1 2">
    <name type="scientific">Phyllosticta capitalensis</name>
    <dbReference type="NCBI Taxonomy" id="121624"/>
    <lineage>
        <taxon>Eukaryota</taxon>
        <taxon>Fungi</taxon>
        <taxon>Dikarya</taxon>
        <taxon>Ascomycota</taxon>
        <taxon>Pezizomycotina</taxon>
        <taxon>Dothideomycetes</taxon>
        <taxon>Dothideomycetes incertae sedis</taxon>
        <taxon>Botryosphaeriales</taxon>
        <taxon>Phyllostictaceae</taxon>
        <taxon>Phyllosticta</taxon>
    </lineage>
</organism>
<proteinExistence type="predicted"/>
<evidence type="ECO:0000313" key="2">
    <source>
        <dbReference type="Proteomes" id="UP001492380"/>
    </source>
</evidence>